<accession>A0AAV6VRK0</accession>
<dbReference type="Proteomes" id="UP000827092">
    <property type="component" value="Unassembled WGS sequence"/>
</dbReference>
<name>A0AAV6VRK0_9ARAC</name>
<organism evidence="1 2">
    <name type="scientific">Oedothorax gibbosus</name>
    <dbReference type="NCBI Taxonomy" id="931172"/>
    <lineage>
        <taxon>Eukaryota</taxon>
        <taxon>Metazoa</taxon>
        <taxon>Ecdysozoa</taxon>
        <taxon>Arthropoda</taxon>
        <taxon>Chelicerata</taxon>
        <taxon>Arachnida</taxon>
        <taxon>Araneae</taxon>
        <taxon>Araneomorphae</taxon>
        <taxon>Entelegynae</taxon>
        <taxon>Araneoidea</taxon>
        <taxon>Linyphiidae</taxon>
        <taxon>Erigoninae</taxon>
        <taxon>Oedothorax</taxon>
    </lineage>
</organism>
<dbReference type="EMBL" id="JAFNEN010000041">
    <property type="protein sequence ID" value="KAG8198378.1"/>
    <property type="molecule type" value="Genomic_DNA"/>
</dbReference>
<keyword evidence="2" id="KW-1185">Reference proteome</keyword>
<sequence length="171" mass="19094">MRSLAAGRKWFMGQPGALAAPQRPLQERPVTKLNQRAETNIAPKKRICPKLDAEWPARRYLTRRIGQIKDVGVCFNSTQPTHRYAAIFLEPLLLAMQKAEAVFIAHLQRGCGPHGRFSSMAEMSQPKARTCVPQNSSAMRLGTGDPLHTLRAMHHTCNSGSLQFDAALWHL</sequence>
<comment type="caution">
    <text evidence="1">The sequence shown here is derived from an EMBL/GenBank/DDBJ whole genome shotgun (WGS) entry which is preliminary data.</text>
</comment>
<gene>
    <name evidence="1" type="ORF">JTE90_021623</name>
</gene>
<proteinExistence type="predicted"/>
<protein>
    <submittedName>
        <fullName evidence="1">Uncharacterized protein</fullName>
    </submittedName>
</protein>
<reference evidence="1 2" key="1">
    <citation type="journal article" date="2022" name="Nat. Ecol. Evol.">
        <title>A masculinizing supergene underlies an exaggerated male reproductive morph in a spider.</title>
        <authorList>
            <person name="Hendrickx F."/>
            <person name="De Corte Z."/>
            <person name="Sonet G."/>
            <person name="Van Belleghem S.M."/>
            <person name="Kostlbacher S."/>
            <person name="Vangestel C."/>
        </authorList>
    </citation>
    <scope>NUCLEOTIDE SEQUENCE [LARGE SCALE GENOMIC DNA]</scope>
    <source>
        <strain evidence="1">W744_W776</strain>
    </source>
</reference>
<evidence type="ECO:0000313" key="2">
    <source>
        <dbReference type="Proteomes" id="UP000827092"/>
    </source>
</evidence>
<dbReference type="AlphaFoldDB" id="A0AAV6VRK0"/>
<evidence type="ECO:0000313" key="1">
    <source>
        <dbReference type="EMBL" id="KAG8198378.1"/>
    </source>
</evidence>